<dbReference type="AlphaFoldDB" id="A0A940RTW1"/>
<keyword evidence="10" id="KW-1185">Reference proteome</keyword>
<dbReference type="PANTHER" id="PTHR46696">
    <property type="entry name" value="P450, PUTATIVE (EUROFUNG)-RELATED"/>
    <property type="match status" value="1"/>
</dbReference>
<keyword evidence="4 7" id="KW-0560">Oxidoreductase</keyword>
<dbReference type="GO" id="GO:0020037">
    <property type="term" value="F:heme binding"/>
    <property type="evidence" value="ECO:0007669"/>
    <property type="project" value="InterPro"/>
</dbReference>
<evidence type="ECO:0000256" key="4">
    <source>
        <dbReference type="ARBA" id="ARBA00023002"/>
    </source>
</evidence>
<dbReference type="PRINTS" id="PR00359">
    <property type="entry name" value="BP450"/>
</dbReference>
<dbReference type="RefSeq" id="WP_209338372.1">
    <property type="nucleotide sequence ID" value="NZ_JAGIQL010000007.1"/>
</dbReference>
<dbReference type="InterPro" id="IPR036396">
    <property type="entry name" value="Cyt_P450_sf"/>
</dbReference>
<feature type="region of interest" description="Disordered" evidence="8">
    <location>
        <begin position="1"/>
        <end position="22"/>
    </location>
</feature>
<evidence type="ECO:0000256" key="1">
    <source>
        <dbReference type="ARBA" id="ARBA00010617"/>
    </source>
</evidence>
<keyword evidence="6 7" id="KW-0503">Monooxygenase</keyword>
<evidence type="ECO:0000256" key="3">
    <source>
        <dbReference type="ARBA" id="ARBA00022723"/>
    </source>
</evidence>
<keyword evidence="3 7" id="KW-0479">Metal-binding</keyword>
<evidence type="ECO:0000256" key="7">
    <source>
        <dbReference type="RuleBase" id="RU000461"/>
    </source>
</evidence>
<dbReference type="GO" id="GO:0016705">
    <property type="term" value="F:oxidoreductase activity, acting on paired donors, with incorporation or reduction of molecular oxygen"/>
    <property type="evidence" value="ECO:0007669"/>
    <property type="project" value="InterPro"/>
</dbReference>
<evidence type="ECO:0000256" key="6">
    <source>
        <dbReference type="ARBA" id="ARBA00023033"/>
    </source>
</evidence>
<dbReference type="Gene3D" id="1.10.630.10">
    <property type="entry name" value="Cytochrome P450"/>
    <property type="match status" value="1"/>
</dbReference>
<sequence length="419" mass="45572">MTTSANRPPAAPPEAPFGPEWAADPYPAYAELRAGGPVRRVHIREDLEPWVVSRHAEVKAVLGDPRLSTDPAAAADEVREAVGRGRAEEKVALLGRHLLSIDPPEHTALRRLMSRALTPRRTASLERPVGEWATALLDRARGRQRLDLLSDYAVPLAVDVVCRLLGVPEELGEPFHACARRFCRAELDEGDDFADAADELGAHLAPWVVGVHARGGDEDSLVGLLAAAGGEEALTPGQLIDVVYHLFFSGFESSAYFVCNTALLLLTHPEQRAAVRADPRLMEAVVEEGLRLEGSVKVPTWRFANQDFELAGAEVRRGDPVLALLNSAGRDPAVVDDPDSFRLDRGACPHLAFSHGIHHCLGAAVGRLESRVALSTLFGRLPDMRLTVPADELRWRDNLMMRGVVELPVVPGPDAAERR</sequence>
<dbReference type="GO" id="GO:0004497">
    <property type="term" value="F:monooxygenase activity"/>
    <property type="evidence" value="ECO:0007669"/>
    <property type="project" value="UniProtKB-KW"/>
</dbReference>
<keyword evidence="5 7" id="KW-0408">Iron</keyword>
<evidence type="ECO:0000256" key="2">
    <source>
        <dbReference type="ARBA" id="ARBA00022617"/>
    </source>
</evidence>
<comment type="caution">
    <text evidence="9">The sequence shown here is derived from an EMBL/GenBank/DDBJ whole genome shotgun (WGS) entry which is preliminary data.</text>
</comment>
<dbReference type="PANTHER" id="PTHR46696:SF1">
    <property type="entry name" value="CYTOCHROME P450 YJIB-RELATED"/>
    <property type="match status" value="1"/>
</dbReference>
<organism evidence="9 10">
    <name type="scientific">Streptomyces montanisoli</name>
    <dbReference type="NCBI Taxonomy" id="2798581"/>
    <lineage>
        <taxon>Bacteria</taxon>
        <taxon>Bacillati</taxon>
        <taxon>Actinomycetota</taxon>
        <taxon>Actinomycetes</taxon>
        <taxon>Kitasatosporales</taxon>
        <taxon>Streptomycetaceae</taxon>
        <taxon>Streptomyces</taxon>
    </lineage>
</organism>
<reference evidence="9" key="1">
    <citation type="submission" date="2021-03" db="EMBL/GenBank/DDBJ databases">
        <title>Whole genome sequence of Streptomyces bomunensis MMS17-BM035.</title>
        <authorList>
            <person name="Lee J.H."/>
        </authorList>
    </citation>
    <scope>NUCLEOTIDE SEQUENCE</scope>
    <source>
        <strain evidence="9">MMS17-BM035</strain>
    </source>
</reference>
<protein>
    <submittedName>
        <fullName evidence="9">Cytochrome P450</fullName>
    </submittedName>
</protein>
<proteinExistence type="inferred from homology"/>
<evidence type="ECO:0000256" key="5">
    <source>
        <dbReference type="ARBA" id="ARBA00023004"/>
    </source>
</evidence>
<dbReference type="PROSITE" id="PS00086">
    <property type="entry name" value="CYTOCHROME_P450"/>
    <property type="match status" value="1"/>
</dbReference>
<dbReference type="EMBL" id="JAGIQL010000007">
    <property type="protein sequence ID" value="MBP0456591.1"/>
    <property type="molecule type" value="Genomic_DNA"/>
</dbReference>
<dbReference type="Proteomes" id="UP000670475">
    <property type="component" value="Unassembled WGS sequence"/>
</dbReference>
<dbReference type="InterPro" id="IPR002397">
    <property type="entry name" value="Cyt_P450_B"/>
</dbReference>
<dbReference type="SUPFAM" id="SSF48264">
    <property type="entry name" value="Cytochrome P450"/>
    <property type="match status" value="1"/>
</dbReference>
<accession>A0A940RTW1</accession>
<evidence type="ECO:0000256" key="8">
    <source>
        <dbReference type="SAM" id="MobiDB-lite"/>
    </source>
</evidence>
<comment type="similarity">
    <text evidence="1 7">Belongs to the cytochrome P450 family.</text>
</comment>
<dbReference type="InterPro" id="IPR001128">
    <property type="entry name" value="Cyt_P450"/>
</dbReference>
<dbReference type="GO" id="GO:0005506">
    <property type="term" value="F:iron ion binding"/>
    <property type="evidence" value="ECO:0007669"/>
    <property type="project" value="InterPro"/>
</dbReference>
<name>A0A940RTW1_9ACTN</name>
<gene>
    <name evidence="9" type="ORF">JFN87_03620</name>
</gene>
<keyword evidence="2 7" id="KW-0349">Heme</keyword>
<dbReference type="FunFam" id="1.10.630.10:FF:000018">
    <property type="entry name" value="Cytochrome P450 monooxygenase"/>
    <property type="match status" value="1"/>
</dbReference>
<dbReference type="InterPro" id="IPR017972">
    <property type="entry name" value="Cyt_P450_CS"/>
</dbReference>
<evidence type="ECO:0000313" key="9">
    <source>
        <dbReference type="EMBL" id="MBP0456591.1"/>
    </source>
</evidence>
<dbReference type="Pfam" id="PF00067">
    <property type="entry name" value="p450"/>
    <property type="match status" value="1"/>
</dbReference>
<evidence type="ECO:0000313" key="10">
    <source>
        <dbReference type="Proteomes" id="UP000670475"/>
    </source>
</evidence>